<dbReference type="Pfam" id="PF23500">
    <property type="entry name" value="DUF7133"/>
    <property type="match status" value="1"/>
</dbReference>
<protein>
    <submittedName>
        <fullName evidence="9">Cytochrome C</fullName>
    </submittedName>
</protein>
<dbReference type="SUPFAM" id="SSF50952">
    <property type="entry name" value="Soluble quinoprotein glucose dehydrogenase"/>
    <property type="match status" value="1"/>
</dbReference>
<accession>A0A3N4PZP2</accession>
<keyword evidence="5 6" id="KW-0408">Iron</keyword>
<feature type="binding site" description="covalent" evidence="6">
    <location>
        <position position="798"/>
    </location>
    <ligand>
        <name>heme c</name>
        <dbReference type="ChEBI" id="CHEBI:61717"/>
    </ligand>
</feature>
<evidence type="ECO:0000256" key="2">
    <source>
        <dbReference type="ARBA" id="ARBA00022617"/>
    </source>
</evidence>
<organism evidence="9 10">
    <name type="scientific">Chitinophaga lutea</name>
    <dbReference type="NCBI Taxonomy" id="2488634"/>
    <lineage>
        <taxon>Bacteria</taxon>
        <taxon>Pseudomonadati</taxon>
        <taxon>Bacteroidota</taxon>
        <taxon>Chitinophagia</taxon>
        <taxon>Chitinophagales</taxon>
        <taxon>Chitinophagaceae</taxon>
        <taxon>Chitinophaga</taxon>
    </lineage>
</organism>
<keyword evidence="7" id="KW-0732">Signal</keyword>
<dbReference type="InterPro" id="IPR009056">
    <property type="entry name" value="Cyt_c-like_dom"/>
</dbReference>
<dbReference type="SUPFAM" id="SSF48371">
    <property type="entry name" value="ARM repeat"/>
    <property type="match status" value="1"/>
</dbReference>
<dbReference type="Gene3D" id="1.10.760.10">
    <property type="entry name" value="Cytochrome c-like domain"/>
    <property type="match status" value="2"/>
</dbReference>
<dbReference type="Proteomes" id="UP000278351">
    <property type="component" value="Unassembled WGS sequence"/>
</dbReference>
<keyword evidence="10" id="KW-1185">Reference proteome</keyword>
<dbReference type="Gene3D" id="1.25.10.10">
    <property type="entry name" value="Leucine-rich Repeat Variant"/>
    <property type="match status" value="1"/>
</dbReference>
<dbReference type="InterPro" id="IPR055557">
    <property type="entry name" value="DUF7133"/>
</dbReference>
<dbReference type="InterPro" id="IPR011042">
    <property type="entry name" value="6-blade_b-propeller_TolB-like"/>
</dbReference>
<proteinExistence type="predicted"/>
<evidence type="ECO:0000313" key="9">
    <source>
        <dbReference type="EMBL" id="RPE14222.1"/>
    </source>
</evidence>
<sequence length="868" mass="95478">MTRNLAITFLLILFALFVFHCTTTKQYTSAPAPKRHSLPRDSAGRIVVRSNPAGTYLSPQESLGSIYVPEGYHLQLVASEPMIKEPVAIAWDGNGRMFVSEMLTYMQDVDGTRENDPVSRISLLEDTDGDGVMDKSSVYIDSLLLPRMILCAGKQLLVSETYTNNIWAYEDLNDDGKADRRSRVFGNDKPHTGNLEHQRSGLIWNLDNRIYVTYENLRYRYSRGKLLADTMFTGSGQWGVGNDDYGRLYFSSAGGEVPAYGFQINPFYGSYDVPGQLDGDFNAVWPVIATPDVQGGAPRLRPDSTLNHFTGCCGQSIFRGTALPDDLKGDLLICEPVGRLIRRAKVDSRNGIRALRNAYRQEEFITSTDMNFRPVNTATGPDGCLYIVDMHRGIIQEGNWTRAGSYLRPQILKRGLDKNVGHGRIYRLVHDDFQPGFRPEILRAPANQLVDYLSHANGWVRDNAQKELVVRGERSVIPALRAMAGHHPVLLARLHALWTLEGLDAVDMDVLGSALKDTSGQLRKAAVNIAEQFLKNRDENVLRLLSPLVNDPDEDVQTQLAATLSYYEGGGPGTLLEKLLANTGQKRLKDIAGLVEKNRNQKLYGVNLAGLADDQKKVILKGREAFLQVCATCHGNDGKGIQIGGNPMPAPPLINSKRAGKRDALIGILLHGLTGPVDGKTYPDVMAPLGAANSDEWVADVLSYVHYRFRPGGSNFAVIGPDEVKRIRAMTQSRTEMFTVKELDSLKFVTTGGKEKAPAAIAVAKKKTETTVPSVKAADPVAAEAKRLLAKQDCSACHKPAVKLVGPSYKAIAQKYRSTDTNIHKLAAKVISGGVGSWGQVPMPPHAALNVTDARKIVRYILTIQEYQ</sequence>
<name>A0A3N4PZP2_9BACT</name>
<comment type="caution">
    <text evidence="9">The sequence shown here is derived from an EMBL/GenBank/DDBJ whole genome shotgun (WGS) entry which is preliminary data.</text>
</comment>
<dbReference type="EMBL" id="RPDH01000001">
    <property type="protein sequence ID" value="RPE14222.1"/>
    <property type="molecule type" value="Genomic_DNA"/>
</dbReference>
<dbReference type="GO" id="GO:0020037">
    <property type="term" value="F:heme binding"/>
    <property type="evidence" value="ECO:0007669"/>
    <property type="project" value="InterPro"/>
</dbReference>
<feature type="domain" description="Cytochrome c" evidence="8">
    <location>
        <begin position="780"/>
        <end position="865"/>
    </location>
</feature>
<dbReference type="InterPro" id="IPR011989">
    <property type="entry name" value="ARM-like"/>
</dbReference>
<keyword evidence="4" id="KW-0249">Electron transport</keyword>
<dbReference type="PROSITE" id="PS51007">
    <property type="entry name" value="CYTC"/>
    <property type="match status" value="2"/>
</dbReference>
<keyword evidence="3 6" id="KW-0479">Metal-binding</keyword>
<reference evidence="9 10" key="1">
    <citation type="submission" date="2018-11" db="EMBL/GenBank/DDBJ databases">
        <title>Chitinophaga lutea sp.nov., isolate from arsenic contaminated soil.</title>
        <authorList>
            <person name="Zong Y."/>
        </authorList>
    </citation>
    <scope>NUCLEOTIDE SEQUENCE [LARGE SCALE GENOMIC DNA]</scope>
    <source>
        <strain evidence="9 10">ZY74</strain>
    </source>
</reference>
<feature type="domain" description="Cytochrome c" evidence="8">
    <location>
        <begin position="617"/>
        <end position="709"/>
    </location>
</feature>
<dbReference type="InterPro" id="IPR011041">
    <property type="entry name" value="Quinoprot_gluc/sorb_DH_b-prop"/>
</dbReference>
<evidence type="ECO:0000256" key="5">
    <source>
        <dbReference type="ARBA" id="ARBA00023004"/>
    </source>
</evidence>
<keyword evidence="1" id="KW-0813">Transport</keyword>
<evidence type="ECO:0000256" key="1">
    <source>
        <dbReference type="ARBA" id="ARBA00022448"/>
    </source>
</evidence>
<dbReference type="InterPro" id="IPR036909">
    <property type="entry name" value="Cyt_c-like_dom_sf"/>
</dbReference>
<dbReference type="GO" id="GO:0005506">
    <property type="term" value="F:iron ion binding"/>
    <property type="evidence" value="ECO:0007669"/>
    <property type="project" value="InterPro"/>
</dbReference>
<keyword evidence="2 6" id="KW-0349">Heme</keyword>
<dbReference type="Gene3D" id="2.120.10.30">
    <property type="entry name" value="TolB, C-terminal domain"/>
    <property type="match status" value="1"/>
</dbReference>
<dbReference type="GO" id="GO:0009055">
    <property type="term" value="F:electron transfer activity"/>
    <property type="evidence" value="ECO:0007669"/>
    <property type="project" value="InterPro"/>
</dbReference>
<feature type="binding site" description="covalent" evidence="6">
    <location>
        <position position="794"/>
    </location>
    <ligand>
        <name>heme c</name>
        <dbReference type="ChEBI" id="CHEBI:61717"/>
    </ligand>
</feature>
<evidence type="ECO:0000256" key="7">
    <source>
        <dbReference type="SAM" id="SignalP"/>
    </source>
</evidence>
<feature type="signal peptide" evidence="7">
    <location>
        <begin position="1"/>
        <end position="20"/>
    </location>
</feature>
<evidence type="ECO:0000256" key="3">
    <source>
        <dbReference type="ARBA" id="ARBA00022723"/>
    </source>
</evidence>
<feature type="chain" id="PRO_5018146882" evidence="7">
    <location>
        <begin position="21"/>
        <end position="868"/>
    </location>
</feature>
<evidence type="ECO:0000313" key="10">
    <source>
        <dbReference type="Proteomes" id="UP000278351"/>
    </source>
</evidence>
<dbReference type="PRINTS" id="PR00606">
    <property type="entry name" value="CYTCHROMECID"/>
</dbReference>
<gene>
    <name evidence="9" type="ORF">EGT74_12175</name>
</gene>
<dbReference type="InterPro" id="IPR002324">
    <property type="entry name" value="Cyt_c_ID"/>
</dbReference>
<evidence type="ECO:0000256" key="6">
    <source>
        <dbReference type="PIRSR" id="PIRSR602324-1"/>
    </source>
</evidence>
<evidence type="ECO:0000259" key="8">
    <source>
        <dbReference type="PROSITE" id="PS51007"/>
    </source>
</evidence>
<dbReference type="InterPro" id="IPR016024">
    <property type="entry name" value="ARM-type_fold"/>
</dbReference>
<comment type="PTM">
    <text evidence="6">Binds 1 heme c group covalently per subunit.</text>
</comment>
<feature type="binding site" description="covalent" evidence="6">
    <location>
        <position position="843"/>
    </location>
    <ligand>
        <name>heme c</name>
        <dbReference type="ChEBI" id="CHEBI:61717"/>
    </ligand>
</feature>
<dbReference type="AlphaFoldDB" id="A0A3N4PZP2"/>
<dbReference type="PANTHER" id="PTHR33546:SF1">
    <property type="entry name" value="LARGE, MULTIFUNCTIONAL SECRETED PROTEIN"/>
    <property type="match status" value="1"/>
</dbReference>
<evidence type="ECO:0000256" key="4">
    <source>
        <dbReference type="ARBA" id="ARBA00022982"/>
    </source>
</evidence>
<dbReference type="PANTHER" id="PTHR33546">
    <property type="entry name" value="LARGE, MULTIFUNCTIONAL SECRETED PROTEIN-RELATED"/>
    <property type="match status" value="1"/>
</dbReference>
<dbReference type="SUPFAM" id="SSF46626">
    <property type="entry name" value="Cytochrome c"/>
    <property type="match status" value="2"/>
</dbReference>
<dbReference type="Pfam" id="PF00034">
    <property type="entry name" value="Cytochrom_C"/>
    <property type="match status" value="2"/>
</dbReference>